<evidence type="ECO:0000256" key="3">
    <source>
        <dbReference type="ARBA" id="ARBA00022527"/>
    </source>
</evidence>
<dbReference type="PROSITE" id="PS50011">
    <property type="entry name" value="PROTEIN_KINASE_DOM"/>
    <property type="match status" value="1"/>
</dbReference>
<feature type="compositionally biased region" description="Basic and acidic residues" evidence="12">
    <location>
        <begin position="1"/>
        <end position="15"/>
    </location>
</feature>
<dbReference type="GO" id="GO:0005524">
    <property type="term" value="F:ATP binding"/>
    <property type="evidence" value="ECO:0007669"/>
    <property type="project" value="UniProtKB-UniRule"/>
</dbReference>
<evidence type="ECO:0000256" key="5">
    <source>
        <dbReference type="ARBA" id="ARBA00022741"/>
    </source>
</evidence>
<dbReference type="OrthoDB" id="1732493at2759"/>
<evidence type="ECO:0000256" key="2">
    <source>
        <dbReference type="ARBA" id="ARBA00012425"/>
    </source>
</evidence>
<accession>A0A1D1V6I5</accession>
<dbReference type="EC" id="2.7.11.22" evidence="2"/>
<dbReference type="PROSITE" id="PS00107">
    <property type="entry name" value="PROTEIN_KINASE_ATP"/>
    <property type="match status" value="1"/>
</dbReference>
<dbReference type="PANTHER" id="PTHR24056">
    <property type="entry name" value="CELL DIVISION PROTEIN KINASE"/>
    <property type="match status" value="1"/>
</dbReference>
<evidence type="ECO:0000256" key="1">
    <source>
        <dbReference type="ARBA" id="ARBA00006485"/>
    </source>
</evidence>
<dbReference type="CDD" id="cd07845">
    <property type="entry name" value="STKc_CDK10"/>
    <property type="match status" value="1"/>
</dbReference>
<dbReference type="InterPro" id="IPR017441">
    <property type="entry name" value="Protein_kinase_ATP_BS"/>
</dbReference>
<proteinExistence type="inferred from homology"/>
<evidence type="ECO:0000313" key="15">
    <source>
        <dbReference type="Proteomes" id="UP000186922"/>
    </source>
</evidence>
<evidence type="ECO:0000259" key="13">
    <source>
        <dbReference type="PROSITE" id="PS50011"/>
    </source>
</evidence>
<dbReference type="InterPro" id="IPR044093">
    <property type="entry name" value="STKc_CDK10"/>
</dbReference>
<dbReference type="FunFam" id="3.30.200.20:FF:000054">
    <property type="entry name" value="Cyclin-dependent kinase 11B"/>
    <property type="match status" value="1"/>
</dbReference>
<evidence type="ECO:0000256" key="9">
    <source>
        <dbReference type="ARBA" id="ARBA00048367"/>
    </source>
</evidence>
<evidence type="ECO:0000256" key="7">
    <source>
        <dbReference type="ARBA" id="ARBA00022840"/>
    </source>
</evidence>
<dbReference type="GO" id="GO:0004693">
    <property type="term" value="F:cyclin-dependent protein serine/threonine kinase activity"/>
    <property type="evidence" value="ECO:0007669"/>
    <property type="project" value="UniProtKB-EC"/>
</dbReference>
<dbReference type="Proteomes" id="UP000186922">
    <property type="component" value="Unassembled WGS sequence"/>
</dbReference>
<keyword evidence="15" id="KW-1185">Reference proteome</keyword>
<comment type="caution">
    <text evidence="14">The sequence shown here is derived from an EMBL/GenBank/DDBJ whole genome shotgun (WGS) entry which is preliminary data.</text>
</comment>
<keyword evidence="3 11" id="KW-0723">Serine/threonine-protein kinase</keyword>
<keyword evidence="4" id="KW-0808">Transferase</keyword>
<evidence type="ECO:0000256" key="11">
    <source>
        <dbReference type="RuleBase" id="RU000304"/>
    </source>
</evidence>
<dbReference type="STRING" id="947166.A0A1D1V6I5"/>
<dbReference type="GO" id="GO:0005634">
    <property type="term" value="C:nucleus"/>
    <property type="evidence" value="ECO:0007669"/>
    <property type="project" value="TreeGrafter"/>
</dbReference>
<reference evidence="14 15" key="1">
    <citation type="journal article" date="2016" name="Nat. Commun.">
        <title>Extremotolerant tardigrade genome and improved radiotolerance of human cultured cells by tardigrade-unique protein.</title>
        <authorList>
            <person name="Hashimoto T."/>
            <person name="Horikawa D.D."/>
            <person name="Saito Y."/>
            <person name="Kuwahara H."/>
            <person name="Kozuka-Hata H."/>
            <person name="Shin-I T."/>
            <person name="Minakuchi Y."/>
            <person name="Ohishi K."/>
            <person name="Motoyama A."/>
            <person name="Aizu T."/>
            <person name="Enomoto A."/>
            <person name="Kondo K."/>
            <person name="Tanaka S."/>
            <person name="Hara Y."/>
            <person name="Koshikawa S."/>
            <person name="Sagara H."/>
            <person name="Miura T."/>
            <person name="Yokobori S."/>
            <person name="Miyagawa K."/>
            <person name="Suzuki Y."/>
            <person name="Kubo T."/>
            <person name="Oyama M."/>
            <person name="Kohara Y."/>
            <person name="Fujiyama A."/>
            <person name="Arakawa K."/>
            <person name="Katayama T."/>
            <person name="Toyoda A."/>
            <person name="Kunieda T."/>
        </authorList>
    </citation>
    <scope>NUCLEOTIDE SEQUENCE [LARGE SCALE GENOMIC DNA]</scope>
    <source>
        <strain evidence="14 15">YOKOZUNA-1</strain>
    </source>
</reference>
<feature type="region of interest" description="Disordered" evidence="12">
    <location>
        <begin position="386"/>
        <end position="426"/>
    </location>
</feature>
<comment type="similarity">
    <text evidence="1">Belongs to the protein kinase superfamily. CMGC Ser/Thr protein kinase family. CDC2/CDKX subfamily.</text>
</comment>
<feature type="region of interest" description="Disordered" evidence="12">
    <location>
        <begin position="225"/>
        <end position="248"/>
    </location>
</feature>
<dbReference type="FunFam" id="1.10.510.10:FF:000533">
    <property type="entry name" value="cyclin-dependent kinase 10"/>
    <property type="match status" value="1"/>
</dbReference>
<dbReference type="InterPro" id="IPR011009">
    <property type="entry name" value="Kinase-like_dom_sf"/>
</dbReference>
<dbReference type="Pfam" id="PF00069">
    <property type="entry name" value="Pkinase"/>
    <property type="match status" value="1"/>
</dbReference>
<keyword evidence="5 10" id="KW-0547">Nucleotide-binding</keyword>
<gene>
    <name evidence="14" type="primary">RvY_08614-1</name>
    <name evidence="14" type="synonym">RvY_08614.1</name>
    <name evidence="14" type="ORF">RvY_08614</name>
</gene>
<evidence type="ECO:0000313" key="14">
    <source>
        <dbReference type="EMBL" id="GAU97291.1"/>
    </source>
</evidence>
<dbReference type="SMART" id="SM00220">
    <property type="entry name" value="S_TKc"/>
    <property type="match status" value="1"/>
</dbReference>
<evidence type="ECO:0000256" key="6">
    <source>
        <dbReference type="ARBA" id="ARBA00022777"/>
    </source>
</evidence>
<dbReference type="InterPro" id="IPR050108">
    <property type="entry name" value="CDK"/>
</dbReference>
<dbReference type="InterPro" id="IPR000719">
    <property type="entry name" value="Prot_kinase_dom"/>
</dbReference>
<feature type="binding site" evidence="10">
    <location>
        <position position="85"/>
    </location>
    <ligand>
        <name>ATP</name>
        <dbReference type="ChEBI" id="CHEBI:30616"/>
    </ligand>
</feature>
<dbReference type="EMBL" id="BDGG01000004">
    <property type="protein sequence ID" value="GAU97291.1"/>
    <property type="molecule type" value="Genomic_DNA"/>
</dbReference>
<organism evidence="14 15">
    <name type="scientific">Ramazzottius varieornatus</name>
    <name type="common">Water bear</name>
    <name type="synonym">Tardigrade</name>
    <dbReference type="NCBI Taxonomy" id="947166"/>
    <lineage>
        <taxon>Eukaryota</taxon>
        <taxon>Metazoa</taxon>
        <taxon>Ecdysozoa</taxon>
        <taxon>Tardigrada</taxon>
        <taxon>Eutardigrada</taxon>
        <taxon>Parachela</taxon>
        <taxon>Hypsibioidea</taxon>
        <taxon>Ramazzottiidae</taxon>
        <taxon>Ramazzottius</taxon>
    </lineage>
</organism>
<comment type="catalytic activity">
    <reaction evidence="8">
        <text>L-threonyl-[protein] + ATP = O-phospho-L-threonyl-[protein] + ADP + H(+)</text>
        <dbReference type="Rhea" id="RHEA:46608"/>
        <dbReference type="Rhea" id="RHEA-COMP:11060"/>
        <dbReference type="Rhea" id="RHEA-COMP:11605"/>
        <dbReference type="ChEBI" id="CHEBI:15378"/>
        <dbReference type="ChEBI" id="CHEBI:30013"/>
        <dbReference type="ChEBI" id="CHEBI:30616"/>
        <dbReference type="ChEBI" id="CHEBI:61977"/>
        <dbReference type="ChEBI" id="CHEBI:456216"/>
        <dbReference type="EC" id="2.7.11.22"/>
    </reaction>
</comment>
<dbReference type="Gene3D" id="3.30.200.20">
    <property type="entry name" value="Phosphorylase Kinase, domain 1"/>
    <property type="match status" value="1"/>
</dbReference>
<comment type="catalytic activity">
    <reaction evidence="9">
        <text>L-seryl-[protein] + ATP = O-phospho-L-seryl-[protein] + ADP + H(+)</text>
        <dbReference type="Rhea" id="RHEA:17989"/>
        <dbReference type="Rhea" id="RHEA-COMP:9863"/>
        <dbReference type="Rhea" id="RHEA-COMP:11604"/>
        <dbReference type="ChEBI" id="CHEBI:15378"/>
        <dbReference type="ChEBI" id="CHEBI:29999"/>
        <dbReference type="ChEBI" id="CHEBI:30616"/>
        <dbReference type="ChEBI" id="CHEBI:83421"/>
        <dbReference type="ChEBI" id="CHEBI:456216"/>
        <dbReference type="EC" id="2.7.11.22"/>
    </reaction>
</comment>
<dbReference type="Gene3D" id="1.10.510.10">
    <property type="entry name" value="Transferase(Phosphotransferase) domain 1"/>
    <property type="match status" value="1"/>
</dbReference>
<evidence type="ECO:0000256" key="12">
    <source>
        <dbReference type="SAM" id="MobiDB-lite"/>
    </source>
</evidence>
<keyword evidence="7 10" id="KW-0067">ATP-binding</keyword>
<dbReference type="GO" id="GO:0040019">
    <property type="term" value="P:positive regulation of embryonic development"/>
    <property type="evidence" value="ECO:0007669"/>
    <property type="project" value="UniProtKB-ARBA"/>
</dbReference>
<feature type="region of interest" description="Disordered" evidence="12">
    <location>
        <begin position="1"/>
        <end position="37"/>
    </location>
</feature>
<feature type="compositionally biased region" description="Basic and acidic residues" evidence="12">
    <location>
        <begin position="228"/>
        <end position="246"/>
    </location>
</feature>
<dbReference type="PANTHER" id="PTHR24056:SF508">
    <property type="entry name" value="CYCLIN-DEPENDENT KINASE 10"/>
    <property type="match status" value="1"/>
</dbReference>
<name>A0A1D1V6I5_RAMVA</name>
<dbReference type="InterPro" id="IPR008271">
    <property type="entry name" value="Ser/Thr_kinase_AS"/>
</dbReference>
<feature type="domain" description="Protein kinase" evidence="13">
    <location>
        <begin position="56"/>
        <end position="377"/>
    </location>
</feature>
<keyword evidence="6" id="KW-0418">Kinase</keyword>
<protein>
    <recommendedName>
        <fullName evidence="2">cyclin-dependent kinase</fullName>
        <ecNumber evidence="2">2.7.11.22</ecNumber>
    </recommendedName>
</protein>
<dbReference type="PROSITE" id="PS00108">
    <property type="entry name" value="PROTEIN_KINASE_ST"/>
    <property type="match status" value="1"/>
</dbReference>
<evidence type="ECO:0000256" key="8">
    <source>
        <dbReference type="ARBA" id="ARBA00047811"/>
    </source>
</evidence>
<evidence type="ECO:0000256" key="10">
    <source>
        <dbReference type="PROSITE-ProRule" id="PRU10141"/>
    </source>
</evidence>
<dbReference type="SUPFAM" id="SSF56112">
    <property type="entry name" value="Protein kinase-like (PK-like)"/>
    <property type="match status" value="1"/>
</dbReference>
<sequence>MDEEKSSLATKDAHSADNITEVSGFKTPVPSDAPKSSVRRLIQSAPLGACRCVSEFEKLNRVGEGTYGVVYRARDTKSGEVVALKKMRMETEKSGIPISGLREIMCLFRLSHPNIVRLHEVVVGRHRLHDIFLVMEYCEQDLATLLDKFGQTGESSQHLSGSAPPLFSESQIKCVFQQTLQGVQYMHSHYIIHRDLKVSNLLLTDRGCLKVADFGLARPLAEFPSRSPDTKRRKGDDTTENEHEEASMTPGVVTLWYRSPEILLESPKQTTAVDMWSLGCIFGELLLYKPLLPGKTEIHQLSLIVDLLGNPTEALWPGFSDLPRVKSFHIGREQPYNNLKHTFRWLSPSGLHLLNALFTYDPDKRSTAREALKSSYFKEHPLPCSPDLMPTFPQIRNLSGGSGGKRRKEESSAHNAPVSSGKKPHP</sequence>
<dbReference type="GO" id="GO:0007346">
    <property type="term" value="P:regulation of mitotic cell cycle"/>
    <property type="evidence" value="ECO:0007669"/>
    <property type="project" value="InterPro"/>
</dbReference>
<evidence type="ECO:0000256" key="4">
    <source>
        <dbReference type="ARBA" id="ARBA00022679"/>
    </source>
</evidence>
<dbReference type="AlphaFoldDB" id="A0A1D1V6I5"/>